<feature type="compositionally biased region" description="Basic and acidic residues" evidence="1">
    <location>
        <begin position="37"/>
        <end position="52"/>
    </location>
</feature>
<accession>A0ABQ9VT67</accession>
<evidence type="ECO:0000313" key="3">
    <source>
        <dbReference type="Proteomes" id="UP001266305"/>
    </source>
</evidence>
<sequence>MLDHAVLLQVIKEQQVQQKRLLDQQEKLLAVIEEQHKEIHQQRQEDEDDKPRQAGVQPEAGVAAARGQEAPEGKARETVENLPPLLLDPVLRVPGGRPAPSQDLNQHSLEHLEGAVGREPAGPPDGGSDMELPPAPAKLRDGQKDAAARAAGTVKELLPNVVEQVPVPDPAREAGGPEERLAEEFPRQNQDVPGGGSQERKKPGKEVATTGTGIQREANRLESGPGAETGHLRVKSKQMSRGLGLAAGLPGKSEGAALQPQAALRQPSEQRVISDGEQGGQQGHRLDHGGHLEMRREAHGGDHVPVSHKQPGGGEDTAVQEPRQRPEPKLGPKRAAPVAQRPDNAKPNRDLKLQAGSDLRRRRRDLGPRAEDEPALRDGLIIGFNPPSDVQVNDLRGALDTQLRQAVGGTLQLVHSWQLRQAPRDLEA</sequence>
<name>A0ABQ9VT67_SAGOE</name>
<evidence type="ECO:0000313" key="2">
    <source>
        <dbReference type="EMBL" id="KAK2112320.1"/>
    </source>
</evidence>
<proteinExistence type="predicted"/>
<gene>
    <name evidence="2" type="ORF">P7K49_012067</name>
</gene>
<comment type="caution">
    <text evidence="2">The sequence shown here is derived from an EMBL/GenBank/DDBJ whole genome shotgun (WGS) entry which is preliminary data.</text>
</comment>
<feature type="compositionally biased region" description="Basic and acidic residues" evidence="1">
    <location>
        <begin position="170"/>
        <end position="186"/>
    </location>
</feature>
<organism evidence="2 3">
    <name type="scientific">Saguinus oedipus</name>
    <name type="common">Cotton-top tamarin</name>
    <name type="synonym">Oedipomidas oedipus</name>
    <dbReference type="NCBI Taxonomy" id="9490"/>
    <lineage>
        <taxon>Eukaryota</taxon>
        <taxon>Metazoa</taxon>
        <taxon>Chordata</taxon>
        <taxon>Craniata</taxon>
        <taxon>Vertebrata</taxon>
        <taxon>Euteleostomi</taxon>
        <taxon>Mammalia</taxon>
        <taxon>Eutheria</taxon>
        <taxon>Euarchontoglires</taxon>
        <taxon>Primates</taxon>
        <taxon>Haplorrhini</taxon>
        <taxon>Platyrrhini</taxon>
        <taxon>Cebidae</taxon>
        <taxon>Callitrichinae</taxon>
        <taxon>Saguinus</taxon>
    </lineage>
</organism>
<feature type="compositionally biased region" description="Low complexity" evidence="1">
    <location>
        <begin position="82"/>
        <end position="94"/>
    </location>
</feature>
<feature type="compositionally biased region" description="Low complexity" evidence="1">
    <location>
        <begin position="256"/>
        <end position="267"/>
    </location>
</feature>
<reference evidence="2 3" key="1">
    <citation type="submission" date="2023-05" db="EMBL/GenBank/DDBJ databases">
        <title>B98-5 Cell Line De Novo Hybrid Assembly: An Optical Mapping Approach.</title>
        <authorList>
            <person name="Kananen K."/>
            <person name="Auerbach J.A."/>
            <person name="Kautto E."/>
            <person name="Blachly J.S."/>
        </authorList>
    </citation>
    <scope>NUCLEOTIDE SEQUENCE [LARGE SCALE GENOMIC DNA]</scope>
    <source>
        <strain evidence="2">B95-8</strain>
        <tissue evidence="2">Cell line</tissue>
    </source>
</reference>
<evidence type="ECO:0000256" key="1">
    <source>
        <dbReference type="SAM" id="MobiDB-lite"/>
    </source>
</evidence>
<protein>
    <recommendedName>
        <fullName evidence="4">Solute carrier family 38 member 10</fullName>
    </recommendedName>
</protein>
<evidence type="ECO:0008006" key="4">
    <source>
        <dbReference type="Google" id="ProtNLM"/>
    </source>
</evidence>
<feature type="compositionally biased region" description="Basic and acidic residues" evidence="1">
    <location>
        <begin position="343"/>
        <end position="352"/>
    </location>
</feature>
<dbReference type="EMBL" id="JASSZA010000005">
    <property type="protein sequence ID" value="KAK2112320.1"/>
    <property type="molecule type" value="Genomic_DNA"/>
</dbReference>
<feature type="region of interest" description="Disordered" evidence="1">
    <location>
        <begin position="37"/>
        <end position="372"/>
    </location>
</feature>
<dbReference type="Proteomes" id="UP001266305">
    <property type="component" value="Unassembled WGS sequence"/>
</dbReference>
<keyword evidence="3" id="KW-1185">Reference proteome</keyword>
<feature type="compositionally biased region" description="Basic and acidic residues" evidence="1">
    <location>
        <begin position="69"/>
        <end position="79"/>
    </location>
</feature>
<feature type="compositionally biased region" description="Basic and acidic residues" evidence="1">
    <location>
        <begin position="138"/>
        <end position="147"/>
    </location>
</feature>
<feature type="compositionally biased region" description="Basic and acidic residues" evidence="1">
    <location>
        <begin position="284"/>
        <end position="302"/>
    </location>
</feature>